<gene>
    <name evidence="2" type="ORF">H920_15262</name>
</gene>
<evidence type="ECO:0000313" key="2">
    <source>
        <dbReference type="EMBL" id="KFO23361.1"/>
    </source>
</evidence>
<name>A0A091DKN0_FUKDA</name>
<sequence>MEKPRPGEGAELLPPCSAKDHIRDSGPALRTSQPTATRQLVLMGLDTNLGRSSERSSGTDWQPVALLGHTQPLGYGGEGRRRHNLDVGPGWRTPVSLAQSCGEEEEEGDRTRAGALRPARLFCSSAWH</sequence>
<dbReference type="EMBL" id="KN123775">
    <property type="protein sequence ID" value="KFO23361.1"/>
    <property type="molecule type" value="Genomic_DNA"/>
</dbReference>
<accession>A0A091DKN0</accession>
<reference evidence="2 3" key="1">
    <citation type="submission" date="2013-11" db="EMBL/GenBank/DDBJ databases">
        <title>The Damaraland mole rat (Fukomys damarensis) genome and evolution of African mole rats.</title>
        <authorList>
            <person name="Gladyshev V.N."/>
            <person name="Fang X."/>
        </authorList>
    </citation>
    <scope>NUCLEOTIDE SEQUENCE [LARGE SCALE GENOMIC DNA]</scope>
    <source>
        <tissue evidence="2">Liver</tissue>
    </source>
</reference>
<keyword evidence="3" id="KW-1185">Reference proteome</keyword>
<feature type="region of interest" description="Disordered" evidence="1">
    <location>
        <begin position="72"/>
        <end position="113"/>
    </location>
</feature>
<proteinExistence type="predicted"/>
<dbReference type="AlphaFoldDB" id="A0A091DKN0"/>
<protein>
    <submittedName>
        <fullName evidence="2">Uncharacterized protein</fullName>
    </submittedName>
</protein>
<organism evidence="2 3">
    <name type="scientific">Fukomys damarensis</name>
    <name type="common">Damaraland mole rat</name>
    <name type="synonym">Cryptomys damarensis</name>
    <dbReference type="NCBI Taxonomy" id="885580"/>
    <lineage>
        <taxon>Eukaryota</taxon>
        <taxon>Metazoa</taxon>
        <taxon>Chordata</taxon>
        <taxon>Craniata</taxon>
        <taxon>Vertebrata</taxon>
        <taxon>Euteleostomi</taxon>
        <taxon>Mammalia</taxon>
        <taxon>Eutheria</taxon>
        <taxon>Euarchontoglires</taxon>
        <taxon>Glires</taxon>
        <taxon>Rodentia</taxon>
        <taxon>Hystricomorpha</taxon>
        <taxon>Bathyergidae</taxon>
        <taxon>Fukomys</taxon>
    </lineage>
</organism>
<evidence type="ECO:0000313" key="3">
    <source>
        <dbReference type="Proteomes" id="UP000028990"/>
    </source>
</evidence>
<dbReference type="Proteomes" id="UP000028990">
    <property type="component" value="Unassembled WGS sequence"/>
</dbReference>
<feature type="region of interest" description="Disordered" evidence="1">
    <location>
        <begin position="1"/>
        <end position="38"/>
    </location>
</feature>
<evidence type="ECO:0000256" key="1">
    <source>
        <dbReference type="SAM" id="MobiDB-lite"/>
    </source>
</evidence>